<feature type="compositionally biased region" description="Polar residues" evidence="1">
    <location>
        <begin position="29"/>
        <end position="38"/>
    </location>
</feature>
<feature type="compositionally biased region" description="Basic and acidic residues" evidence="1">
    <location>
        <begin position="43"/>
        <end position="52"/>
    </location>
</feature>
<name>A0AAW0SHA8_SCYPA</name>
<proteinExistence type="predicted"/>
<evidence type="ECO:0000313" key="3">
    <source>
        <dbReference type="Proteomes" id="UP001487740"/>
    </source>
</evidence>
<sequence>MDRIESLIDMEENEEYGGVRWENPEQGESEVNANQSFHAISPSHDKYPAKSTSEVRVKPSDIKILELDELQRLNSAARLQMFFESVERCASNSDARLEVAKSRVDGDLAVMIHTAQRQGEVKVWEDCKTYLTKEFDVDLNFDQAWRQIEDTSSQVCHTRIENELEPQNDVVEGNGTRAERLQRLINQQNWAHLANDQQKQLSNVVLSHEKLFMLEKDIGTISGEPAHIAVSDPNPCQSPMYLREVYPHSCGLYFEK</sequence>
<feature type="region of interest" description="Disordered" evidence="1">
    <location>
        <begin position="14"/>
        <end position="52"/>
    </location>
</feature>
<dbReference type="EMBL" id="JARAKH010000412">
    <property type="protein sequence ID" value="KAK8374399.1"/>
    <property type="molecule type" value="Genomic_DNA"/>
</dbReference>
<reference evidence="2 3" key="1">
    <citation type="submission" date="2023-03" db="EMBL/GenBank/DDBJ databases">
        <title>High-quality genome of Scylla paramamosain provides insights in environmental adaptation.</title>
        <authorList>
            <person name="Zhang L."/>
        </authorList>
    </citation>
    <scope>NUCLEOTIDE SEQUENCE [LARGE SCALE GENOMIC DNA]</scope>
    <source>
        <strain evidence="2">LZ_2023a</strain>
        <tissue evidence="2">Muscle</tissue>
    </source>
</reference>
<gene>
    <name evidence="2" type="ORF">O3P69_018649</name>
</gene>
<dbReference type="AlphaFoldDB" id="A0AAW0SHA8"/>
<evidence type="ECO:0000313" key="2">
    <source>
        <dbReference type="EMBL" id="KAK8374399.1"/>
    </source>
</evidence>
<evidence type="ECO:0000256" key="1">
    <source>
        <dbReference type="SAM" id="MobiDB-lite"/>
    </source>
</evidence>
<organism evidence="2 3">
    <name type="scientific">Scylla paramamosain</name>
    <name type="common">Mud crab</name>
    <dbReference type="NCBI Taxonomy" id="85552"/>
    <lineage>
        <taxon>Eukaryota</taxon>
        <taxon>Metazoa</taxon>
        <taxon>Ecdysozoa</taxon>
        <taxon>Arthropoda</taxon>
        <taxon>Crustacea</taxon>
        <taxon>Multicrustacea</taxon>
        <taxon>Malacostraca</taxon>
        <taxon>Eumalacostraca</taxon>
        <taxon>Eucarida</taxon>
        <taxon>Decapoda</taxon>
        <taxon>Pleocyemata</taxon>
        <taxon>Brachyura</taxon>
        <taxon>Eubrachyura</taxon>
        <taxon>Portunoidea</taxon>
        <taxon>Portunidae</taxon>
        <taxon>Portuninae</taxon>
        <taxon>Scylla</taxon>
    </lineage>
</organism>
<accession>A0AAW0SHA8</accession>
<dbReference type="Proteomes" id="UP001487740">
    <property type="component" value="Unassembled WGS sequence"/>
</dbReference>
<protein>
    <submittedName>
        <fullName evidence="2">Uncharacterized protein</fullName>
    </submittedName>
</protein>
<comment type="caution">
    <text evidence="2">The sequence shown here is derived from an EMBL/GenBank/DDBJ whole genome shotgun (WGS) entry which is preliminary data.</text>
</comment>
<keyword evidence="3" id="KW-1185">Reference proteome</keyword>